<organism evidence="1 2">
    <name type="scientific">Ganoderma sinense ZZ0214-1</name>
    <dbReference type="NCBI Taxonomy" id="1077348"/>
    <lineage>
        <taxon>Eukaryota</taxon>
        <taxon>Fungi</taxon>
        <taxon>Dikarya</taxon>
        <taxon>Basidiomycota</taxon>
        <taxon>Agaricomycotina</taxon>
        <taxon>Agaricomycetes</taxon>
        <taxon>Polyporales</taxon>
        <taxon>Polyporaceae</taxon>
        <taxon>Ganoderma</taxon>
    </lineage>
</organism>
<comment type="caution">
    <text evidence="1">The sequence shown here is derived from an EMBL/GenBank/DDBJ whole genome shotgun (WGS) entry which is preliminary data.</text>
</comment>
<gene>
    <name evidence="1" type="ORF">GSI_05049</name>
</gene>
<evidence type="ECO:0000313" key="1">
    <source>
        <dbReference type="EMBL" id="PIL32931.1"/>
    </source>
</evidence>
<accession>A0A2G8SGQ4</accession>
<sequence length="96" mass="10510">MDFGPVMEGKARCQEDCKRSDDSFVGLVVRAHRDTMVKRQRTWQDVSMLSFAIGLTGVTMGGRISILPVGWFSGCEDGRAMALVESGTGTRNVELP</sequence>
<evidence type="ECO:0000313" key="2">
    <source>
        <dbReference type="Proteomes" id="UP000230002"/>
    </source>
</evidence>
<proteinExistence type="predicted"/>
<protein>
    <submittedName>
        <fullName evidence="1">Uncharacterized protein</fullName>
    </submittedName>
</protein>
<keyword evidence="2" id="KW-1185">Reference proteome</keyword>
<dbReference type="Proteomes" id="UP000230002">
    <property type="component" value="Unassembled WGS sequence"/>
</dbReference>
<name>A0A2G8SGQ4_9APHY</name>
<dbReference type="EMBL" id="AYKW01000009">
    <property type="protein sequence ID" value="PIL32931.1"/>
    <property type="molecule type" value="Genomic_DNA"/>
</dbReference>
<reference evidence="1 2" key="1">
    <citation type="journal article" date="2015" name="Sci. Rep.">
        <title>Chromosome-level genome map provides insights into diverse defense mechanisms in the medicinal fungus Ganoderma sinense.</title>
        <authorList>
            <person name="Zhu Y."/>
            <person name="Xu J."/>
            <person name="Sun C."/>
            <person name="Zhou S."/>
            <person name="Xu H."/>
            <person name="Nelson D.R."/>
            <person name="Qian J."/>
            <person name="Song J."/>
            <person name="Luo H."/>
            <person name="Xiang L."/>
            <person name="Li Y."/>
            <person name="Xu Z."/>
            <person name="Ji A."/>
            <person name="Wang L."/>
            <person name="Lu S."/>
            <person name="Hayward A."/>
            <person name="Sun W."/>
            <person name="Li X."/>
            <person name="Schwartz D.C."/>
            <person name="Wang Y."/>
            <person name="Chen S."/>
        </authorList>
    </citation>
    <scope>NUCLEOTIDE SEQUENCE [LARGE SCALE GENOMIC DNA]</scope>
    <source>
        <strain evidence="1 2">ZZ0214-1</strain>
    </source>
</reference>
<dbReference type="AlphaFoldDB" id="A0A2G8SGQ4"/>